<keyword evidence="1" id="KW-1133">Transmembrane helix</keyword>
<evidence type="ECO:0000259" key="2">
    <source>
        <dbReference type="PROSITE" id="PS50234"/>
    </source>
</evidence>
<sequence>MLEFAWLWVFLLLPLPLVIRLIFPRHENQQSALLVPFFSSVAPLVQSQKQEIALSWVKLVALSLIWLCLVASAARPQWVGEPVDLPSSGRDLLLAVDISGSMDTRDMRTGGQNIDRLTVVKYVVGQFVERRAQDRLGLILFGTNAYLQAPLTFDRTTVNTLLQEAQLGFAGEKTAIGEAIGLAIKRLQDRPESSRVVILLTDGANTAGAVAPLQAAELAQQAKVKIYTVGVGADELQSRQFFDPRGRSFNPSRDLDEDTLTQIADLTGGQYFRARNPDELFEIYHKLDELEPIEQDPETFRPIQTLFYWPLLAGILLSVCWAILLLVRSPGLTSQKSD</sequence>
<keyword evidence="4" id="KW-1185">Reference proteome</keyword>
<dbReference type="Proteomes" id="UP001465153">
    <property type="component" value="Unassembled WGS sequence"/>
</dbReference>
<dbReference type="InterPro" id="IPR036465">
    <property type="entry name" value="vWFA_dom_sf"/>
</dbReference>
<dbReference type="EMBL" id="BAABWN010000007">
    <property type="protein sequence ID" value="GAA6168629.1"/>
    <property type="molecule type" value="Genomic_DNA"/>
</dbReference>
<dbReference type="PANTHER" id="PTHR22550:SF18">
    <property type="entry name" value="VWFA DOMAIN-CONTAINING PROTEIN"/>
    <property type="match status" value="1"/>
</dbReference>
<keyword evidence="1" id="KW-0472">Membrane</keyword>
<feature type="transmembrane region" description="Helical" evidence="1">
    <location>
        <begin position="306"/>
        <end position="327"/>
    </location>
</feature>
<dbReference type="Gene3D" id="3.40.50.410">
    <property type="entry name" value="von Willebrand factor, type A domain"/>
    <property type="match status" value="1"/>
</dbReference>
<gene>
    <name evidence="3" type="ORF">NBRC116591_24400</name>
</gene>
<dbReference type="RefSeq" id="WP_353303356.1">
    <property type="nucleotide sequence ID" value="NZ_BAABWN010000007.1"/>
</dbReference>
<reference evidence="3 4" key="1">
    <citation type="submission" date="2024-04" db="EMBL/GenBank/DDBJ databases">
        <title>Draft genome sequence of Sessilibacter corallicola NBRC 116591.</title>
        <authorList>
            <person name="Miyakawa T."/>
            <person name="Kusuya Y."/>
            <person name="Miura T."/>
        </authorList>
    </citation>
    <scope>NUCLEOTIDE SEQUENCE [LARGE SCALE GENOMIC DNA]</scope>
    <source>
        <strain evidence="3 4">KU-00831-HH</strain>
    </source>
</reference>
<evidence type="ECO:0000313" key="3">
    <source>
        <dbReference type="EMBL" id="GAA6168629.1"/>
    </source>
</evidence>
<keyword evidence="1" id="KW-0812">Transmembrane</keyword>
<dbReference type="PANTHER" id="PTHR22550">
    <property type="entry name" value="SPORE GERMINATION PROTEIN"/>
    <property type="match status" value="1"/>
</dbReference>
<name>A0ABQ0AAE1_9GAMM</name>
<accession>A0ABQ0AAE1</accession>
<dbReference type="InterPro" id="IPR033881">
    <property type="entry name" value="vWA_BatA_type"/>
</dbReference>
<dbReference type="PROSITE" id="PS50234">
    <property type="entry name" value="VWFA"/>
    <property type="match status" value="1"/>
</dbReference>
<comment type="caution">
    <text evidence="3">The sequence shown here is derived from an EMBL/GenBank/DDBJ whole genome shotgun (WGS) entry which is preliminary data.</text>
</comment>
<proteinExistence type="predicted"/>
<dbReference type="Pfam" id="PF00092">
    <property type="entry name" value="VWA"/>
    <property type="match status" value="1"/>
</dbReference>
<evidence type="ECO:0000313" key="4">
    <source>
        <dbReference type="Proteomes" id="UP001465153"/>
    </source>
</evidence>
<organism evidence="3 4">
    <name type="scientific">Sessilibacter corallicola</name>
    <dbReference type="NCBI Taxonomy" id="2904075"/>
    <lineage>
        <taxon>Bacteria</taxon>
        <taxon>Pseudomonadati</taxon>
        <taxon>Pseudomonadota</taxon>
        <taxon>Gammaproteobacteria</taxon>
        <taxon>Cellvibrionales</taxon>
        <taxon>Cellvibrionaceae</taxon>
        <taxon>Sessilibacter</taxon>
    </lineage>
</organism>
<dbReference type="CDD" id="cd01467">
    <property type="entry name" value="vWA_BatA_type"/>
    <property type="match status" value="1"/>
</dbReference>
<evidence type="ECO:0000256" key="1">
    <source>
        <dbReference type="SAM" id="Phobius"/>
    </source>
</evidence>
<dbReference type="InterPro" id="IPR002035">
    <property type="entry name" value="VWF_A"/>
</dbReference>
<feature type="domain" description="VWFA" evidence="2">
    <location>
        <begin position="91"/>
        <end position="287"/>
    </location>
</feature>
<protein>
    <submittedName>
        <fullName evidence="3">VWA domain-containing protein</fullName>
    </submittedName>
</protein>
<dbReference type="SUPFAM" id="SSF53300">
    <property type="entry name" value="vWA-like"/>
    <property type="match status" value="1"/>
</dbReference>
<dbReference type="InterPro" id="IPR050768">
    <property type="entry name" value="UPF0353/GerABKA_families"/>
</dbReference>
<dbReference type="SMART" id="SM00327">
    <property type="entry name" value="VWA"/>
    <property type="match status" value="1"/>
</dbReference>